<dbReference type="OrthoDB" id="10257739at2759"/>
<dbReference type="EMBL" id="KZ819662">
    <property type="protein sequence ID" value="PWN30518.1"/>
    <property type="molecule type" value="Genomic_DNA"/>
</dbReference>
<reference evidence="10 11" key="1">
    <citation type="journal article" date="2018" name="Mol. Biol. Evol.">
        <title>Broad Genomic Sampling Reveals a Smut Pathogenic Ancestry of the Fungal Clade Ustilaginomycotina.</title>
        <authorList>
            <person name="Kijpornyongpan T."/>
            <person name="Mondo S.J."/>
            <person name="Barry K."/>
            <person name="Sandor L."/>
            <person name="Lee J."/>
            <person name="Lipzen A."/>
            <person name="Pangilinan J."/>
            <person name="LaButti K."/>
            <person name="Hainaut M."/>
            <person name="Henrissat B."/>
            <person name="Grigoriev I.V."/>
            <person name="Spatafora J.W."/>
            <person name="Aime M.C."/>
        </authorList>
    </citation>
    <scope>NUCLEOTIDE SEQUENCE [LARGE SCALE GENOMIC DNA]</scope>
    <source>
        <strain evidence="10 11">MCA 5214</strain>
    </source>
</reference>
<evidence type="ECO:0000256" key="4">
    <source>
        <dbReference type="ARBA" id="ARBA00023015"/>
    </source>
</evidence>
<feature type="compositionally biased region" description="Pro residues" evidence="9">
    <location>
        <begin position="13"/>
        <end position="23"/>
    </location>
</feature>
<evidence type="ECO:0000256" key="3">
    <source>
        <dbReference type="ARBA" id="ARBA00019660"/>
    </source>
</evidence>
<dbReference type="RefSeq" id="XP_025365130.1">
    <property type="nucleotide sequence ID" value="XM_025507969.1"/>
</dbReference>
<feature type="compositionally biased region" description="Low complexity" evidence="9">
    <location>
        <begin position="1"/>
        <end position="12"/>
    </location>
</feature>
<evidence type="ECO:0000256" key="6">
    <source>
        <dbReference type="ARBA" id="ARBA00023163"/>
    </source>
</evidence>
<evidence type="ECO:0000256" key="2">
    <source>
        <dbReference type="ARBA" id="ARBA00006378"/>
    </source>
</evidence>
<protein>
    <recommendedName>
        <fullName evidence="3 8">Mediator of RNA polymerase II transcription subunit 31</fullName>
    </recommendedName>
</protein>
<evidence type="ECO:0000256" key="7">
    <source>
        <dbReference type="ARBA" id="ARBA00023242"/>
    </source>
</evidence>
<keyword evidence="6 8" id="KW-0804">Transcription</keyword>
<evidence type="ECO:0000256" key="8">
    <source>
        <dbReference type="RuleBase" id="RU364129"/>
    </source>
</evidence>
<evidence type="ECO:0000256" key="1">
    <source>
        <dbReference type="ARBA" id="ARBA00004123"/>
    </source>
</evidence>
<comment type="similarity">
    <text evidence="2 8">Belongs to the Mediator complex subunit 31 family.</text>
</comment>
<gene>
    <name evidence="10" type="ORF">BDZ90DRAFT_257598</name>
</gene>
<dbReference type="Pfam" id="PF05669">
    <property type="entry name" value="Med31"/>
    <property type="match status" value="1"/>
</dbReference>
<keyword evidence="5 8" id="KW-0010">Activator</keyword>
<dbReference type="GO" id="GO:0006355">
    <property type="term" value="P:regulation of DNA-templated transcription"/>
    <property type="evidence" value="ECO:0007669"/>
    <property type="project" value="InterPro"/>
</dbReference>
<dbReference type="GO" id="GO:0003712">
    <property type="term" value="F:transcription coregulator activity"/>
    <property type="evidence" value="ECO:0007669"/>
    <property type="project" value="InterPro"/>
</dbReference>
<accession>A0A316V0J8</accession>
<dbReference type="Proteomes" id="UP000245884">
    <property type="component" value="Unassembled WGS sequence"/>
</dbReference>
<dbReference type="GO" id="GO:0016592">
    <property type="term" value="C:mediator complex"/>
    <property type="evidence" value="ECO:0007669"/>
    <property type="project" value="InterPro"/>
</dbReference>
<keyword evidence="7 8" id="KW-0539">Nucleus</keyword>
<evidence type="ECO:0000313" key="10">
    <source>
        <dbReference type="EMBL" id="PWN30518.1"/>
    </source>
</evidence>
<dbReference type="AlphaFoldDB" id="A0A316V0J8"/>
<sequence>MSAAQGPEAASQPPAPAPAPSPPTHEQYRQLYTSRQFTLQLELVNSLASPAYLYHLTLTPPGPGQVAPLSQPTFVRYLAHIHSIWSKPEYAKFVQYPNGLYFCRLLVESPEFRQAVGSQEWENETSERLIEHWASWRREGGADEAA</sequence>
<dbReference type="Gene3D" id="1.10.10.1340">
    <property type="entry name" value="Mediator of RNA polymerase II, submodule Med31 (Soh1)"/>
    <property type="match status" value="1"/>
</dbReference>
<dbReference type="STRING" id="1569628.A0A316V0J8"/>
<comment type="subcellular location">
    <subcellularLocation>
        <location evidence="1 8">Nucleus</location>
    </subcellularLocation>
</comment>
<comment type="subunit">
    <text evidence="8">Component of the Mediator complex.</text>
</comment>
<dbReference type="PANTHER" id="PTHR13186">
    <property type="entry name" value="MEDIATOR OF RNA POLYMERASE II TRANSCRIPTION SUBUNIT 31"/>
    <property type="match status" value="1"/>
</dbReference>
<dbReference type="InterPro" id="IPR008831">
    <property type="entry name" value="Mediator_Med31"/>
</dbReference>
<dbReference type="GeneID" id="37029792"/>
<dbReference type="InterPro" id="IPR038089">
    <property type="entry name" value="Med31_sf"/>
</dbReference>
<feature type="region of interest" description="Disordered" evidence="9">
    <location>
        <begin position="1"/>
        <end position="26"/>
    </location>
</feature>
<proteinExistence type="inferred from homology"/>
<evidence type="ECO:0000313" key="11">
    <source>
        <dbReference type="Proteomes" id="UP000245884"/>
    </source>
</evidence>
<organism evidence="10 11">
    <name type="scientific">Jaminaea rosea</name>
    <dbReference type="NCBI Taxonomy" id="1569628"/>
    <lineage>
        <taxon>Eukaryota</taxon>
        <taxon>Fungi</taxon>
        <taxon>Dikarya</taxon>
        <taxon>Basidiomycota</taxon>
        <taxon>Ustilaginomycotina</taxon>
        <taxon>Exobasidiomycetes</taxon>
        <taxon>Microstromatales</taxon>
        <taxon>Microstromatales incertae sedis</taxon>
        <taxon>Jaminaea</taxon>
    </lineage>
</organism>
<comment type="function">
    <text evidence="8">Component of the Mediator complex, a coactivator involved in the regulated transcription of nearly all RNA polymerase II-dependent genes. Mediator functions as a bridge to convey information from gene-specific regulatory proteins to the basal RNA polymerase II transcription machinery. Mediator is recruited to promoters by direct interactions with regulatory proteins and serves as a scaffold for the assembly of a functional preinitiation complex with RNA polymerase II and the general transcription factors.</text>
</comment>
<name>A0A316V0J8_9BASI</name>
<evidence type="ECO:0000256" key="5">
    <source>
        <dbReference type="ARBA" id="ARBA00023159"/>
    </source>
</evidence>
<keyword evidence="4 8" id="KW-0805">Transcription regulation</keyword>
<evidence type="ECO:0000256" key="9">
    <source>
        <dbReference type="SAM" id="MobiDB-lite"/>
    </source>
</evidence>
<keyword evidence="11" id="KW-1185">Reference proteome</keyword>